<gene>
    <name evidence="2" type="ORF">ACFFJK_18760</name>
</gene>
<evidence type="ECO:0000256" key="1">
    <source>
        <dbReference type="SAM" id="MobiDB-lite"/>
    </source>
</evidence>
<dbReference type="NCBIfam" id="TIGR03696">
    <property type="entry name" value="Rhs_assc_core"/>
    <property type="match status" value="1"/>
</dbReference>
<sequence length="168" mass="18375">MIGRNRTAYVWIGGQLFGMARDGQFYASHNAQVGRPEMLTNASGTVVWRGANAVFDRWATPTNAVGGLNIGYPGQYFDEESGLWYNWHRYYDPATGRYIQRDRLGLAGGINPYAYASSNPLMRIDPLGHQGPGGHRDALRSGRGGRLRNTAALESPGGARASYSAARH</sequence>
<dbReference type="RefSeq" id="WP_379681162.1">
    <property type="nucleotide sequence ID" value="NZ_JBHLWP010000017.1"/>
</dbReference>
<organism evidence="2 3">
    <name type="scientific">Massilia consociata</name>
    <dbReference type="NCBI Taxonomy" id="760117"/>
    <lineage>
        <taxon>Bacteria</taxon>
        <taxon>Pseudomonadati</taxon>
        <taxon>Pseudomonadota</taxon>
        <taxon>Betaproteobacteria</taxon>
        <taxon>Burkholderiales</taxon>
        <taxon>Oxalobacteraceae</taxon>
        <taxon>Telluria group</taxon>
        <taxon>Massilia</taxon>
    </lineage>
</organism>
<dbReference type="EMBL" id="JBHLWP010000017">
    <property type="protein sequence ID" value="MFC0253944.1"/>
    <property type="molecule type" value="Genomic_DNA"/>
</dbReference>
<dbReference type="PANTHER" id="PTHR32305:SF15">
    <property type="entry name" value="PROTEIN RHSA-RELATED"/>
    <property type="match status" value="1"/>
</dbReference>
<dbReference type="Proteomes" id="UP001589773">
    <property type="component" value="Unassembled WGS sequence"/>
</dbReference>
<evidence type="ECO:0000313" key="2">
    <source>
        <dbReference type="EMBL" id="MFC0253944.1"/>
    </source>
</evidence>
<proteinExistence type="predicted"/>
<dbReference type="InterPro" id="IPR050708">
    <property type="entry name" value="T6SS_VgrG/RHS"/>
</dbReference>
<dbReference type="PANTHER" id="PTHR32305">
    <property type="match status" value="1"/>
</dbReference>
<dbReference type="InterPro" id="IPR022385">
    <property type="entry name" value="Rhs_assc_core"/>
</dbReference>
<feature type="region of interest" description="Disordered" evidence="1">
    <location>
        <begin position="128"/>
        <end position="168"/>
    </location>
</feature>
<protein>
    <submittedName>
        <fullName evidence="2">RHS repeat-associated core domain-containing protein</fullName>
    </submittedName>
</protein>
<comment type="caution">
    <text evidence="2">The sequence shown here is derived from an EMBL/GenBank/DDBJ whole genome shotgun (WGS) entry which is preliminary data.</text>
</comment>
<dbReference type="Gene3D" id="2.180.10.10">
    <property type="entry name" value="RHS repeat-associated core"/>
    <property type="match status" value="1"/>
</dbReference>
<name>A0ABV6FKA0_9BURK</name>
<keyword evidence="3" id="KW-1185">Reference proteome</keyword>
<reference evidence="2 3" key="1">
    <citation type="submission" date="2024-09" db="EMBL/GenBank/DDBJ databases">
        <authorList>
            <person name="Sun Q."/>
            <person name="Mori K."/>
        </authorList>
    </citation>
    <scope>NUCLEOTIDE SEQUENCE [LARGE SCALE GENOMIC DNA]</scope>
    <source>
        <strain evidence="2 3">CCM 7792</strain>
    </source>
</reference>
<evidence type="ECO:0000313" key="3">
    <source>
        <dbReference type="Proteomes" id="UP001589773"/>
    </source>
</evidence>
<dbReference type="PRINTS" id="PR00394">
    <property type="entry name" value="RHSPROTEIN"/>
</dbReference>
<accession>A0ABV6FKA0</accession>